<comment type="caution">
    <text evidence="2">The sequence shown here is derived from an EMBL/GenBank/DDBJ whole genome shotgun (WGS) entry which is preliminary data.</text>
</comment>
<keyword evidence="1" id="KW-0472">Membrane</keyword>
<sequence length="140" mass="16101">MGRGLGTVAANERVGMVKENHMGHQDFKEMGKGSSTNLTEGKREMDREIEIDRGKKKHGYALFENHCLLFCFPFALLKPYFKFFGFIVLIYVLLNNFLVFASHPFVGRFFPISWFLMYSLVQICLIFGCVMILAVRCNVT</sequence>
<accession>A0A498K050</accession>
<keyword evidence="1" id="KW-0812">Transmembrane</keyword>
<proteinExistence type="predicted"/>
<reference evidence="2 3" key="1">
    <citation type="submission" date="2018-10" db="EMBL/GenBank/DDBJ databases">
        <title>A high-quality apple genome assembly.</title>
        <authorList>
            <person name="Hu J."/>
        </authorList>
    </citation>
    <scope>NUCLEOTIDE SEQUENCE [LARGE SCALE GENOMIC DNA]</scope>
    <source>
        <strain evidence="3">cv. HFTH1</strain>
        <tissue evidence="2">Young leaf</tissue>
    </source>
</reference>
<dbReference type="AlphaFoldDB" id="A0A498K050"/>
<dbReference type="Proteomes" id="UP000290289">
    <property type="component" value="Chromosome 5"/>
</dbReference>
<organism evidence="2 3">
    <name type="scientific">Malus domestica</name>
    <name type="common">Apple</name>
    <name type="synonym">Pyrus malus</name>
    <dbReference type="NCBI Taxonomy" id="3750"/>
    <lineage>
        <taxon>Eukaryota</taxon>
        <taxon>Viridiplantae</taxon>
        <taxon>Streptophyta</taxon>
        <taxon>Embryophyta</taxon>
        <taxon>Tracheophyta</taxon>
        <taxon>Spermatophyta</taxon>
        <taxon>Magnoliopsida</taxon>
        <taxon>eudicotyledons</taxon>
        <taxon>Gunneridae</taxon>
        <taxon>Pentapetalae</taxon>
        <taxon>rosids</taxon>
        <taxon>fabids</taxon>
        <taxon>Rosales</taxon>
        <taxon>Rosaceae</taxon>
        <taxon>Amygdaloideae</taxon>
        <taxon>Maleae</taxon>
        <taxon>Malus</taxon>
    </lineage>
</organism>
<keyword evidence="3" id="KW-1185">Reference proteome</keyword>
<feature type="transmembrane region" description="Helical" evidence="1">
    <location>
        <begin position="114"/>
        <end position="135"/>
    </location>
</feature>
<keyword evidence="1" id="KW-1133">Transmembrane helix</keyword>
<evidence type="ECO:0000256" key="1">
    <source>
        <dbReference type="SAM" id="Phobius"/>
    </source>
</evidence>
<protein>
    <submittedName>
        <fullName evidence="2">Uncharacterized protein</fullName>
    </submittedName>
</protein>
<feature type="transmembrane region" description="Helical" evidence="1">
    <location>
        <begin position="83"/>
        <end position="102"/>
    </location>
</feature>
<evidence type="ECO:0000313" key="3">
    <source>
        <dbReference type="Proteomes" id="UP000290289"/>
    </source>
</evidence>
<evidence type="ECO:0000313" key="2">
    <source>
        <dbReference type="EMBL" id="RXH99314.1"/>
    </source>
</evidence>
<gene>
    <name evidence="2" type="ORF">DVH24_011639</name>
</gene>
<dbReference type="EMBL" id="RDQH01000331">
    <property type="protein sequence ID" value="RXH99314.1"/>
    <property type="molecule type" value="Genomic_DNA"/>
</dbReference>
<name>A0A498K050_MALDO</name>